<evidence type="ECO:0000256" key="3">
    <source>
        <dbReference type="ARBA" id="ARBA00023163"/>
    </source>
</evidence>
<keyword evidence="1" id="KW-0805">Transcription regulation</keyword>
<evidence type="ECO:0000256" key="1">
    <source>
        <dbReference type="ARBA" id="ARBA00023015"/>
    </source>
</evidence>
<dbReference type="EMBL" id="QFPW01000028">
    <property type="protein sequence ID" value="PZQ46246.1"/>
    <property type="molecule type" value="Genomic_DNA"/>
</dbReference>
<comment type="caution">
    <text evidence="5">The sequence shown here is derived from an EMBL/GenBank/DDBJ whole genome shotgun (WGS) entry which is preliminary data.</text>
</comment>
<evidence type="ECO:0000256" key="2">
    <source>
        <dbReference type="ARBA" id="ARBA00023125"/>
    </source>
</evidence>
<dbReference type="PANTHER" id="PTHR46796">
    <property type="entry name" value="HTH-TYPE TRANSCRIPTIONAL ACTIVATOR RHAS-RELATED"/>
    <property type="match status" value="1"/>
</dbReference>
<feature type="domain" description="HTH araC/xylS-type" evidence="4">
    <location>
        <begin position="217"/>
        <end position="318"/>
    </location>
</feature>
<dbReference type="Pfam" id="PF12833">
    <property type="entry name" value="HTH_18"/>
    <property type="match status" value="1"/>
</dbReference>
<dbReference type="Proteomes" id="UP000249185">
    <property type="component" value="Unassembled WGS sequence"/>
</dbReference>
<dbReference type="SUPFAM" id="SSF46689">
    <property type="entry name" value="Homeodomain-like"/>
    <property type="match status" value="1"/>
</dbReference>
<dbReference type="InterPro" id="IPR009057">
    <property type="entry name" value="Homeodomain-like_sf"/>
</dbReference>
<name>A0A2W5MYH5_RHOSU</name>
<dbReference type="AlphaFoldDB" id="A0A2W5MYH5"/>
<keyword evidence="3" id="KW-0804">Transcription</keyword>
<evidence type="ECO:0000313" key="5">
    <source>
        <dbReference type="EMBL" id="PZQ46246.1"/>
    </source>
</evidence>
<sequence length="328" mass="36158">MAPDILPDSPWRVVPVRWIEDLRDAVRGAGLRATQMSRGSLSSGLAFAEEDGVLYTSGRLGARVAMSGPLSLDKVTIGIGLRLPSGTWHWHREVTSGNLGLFLPGDEHHSLYMPDSLYVSATMDPGRLEAEAAWEDRVLDHPRVSGSGVHPRMAPAGITAAIAHTFDLLHEPGAPVRPEDLAQALRLMRRMAAVFYGREPRVVSTAAKQGAHARIFSQARRYIEEHLDAPIPVEALAAAASTSRRSLHRAFLSMVGETPQAYVRRLRLHRFRYDLAAEAEASCTVTMAATRWGMGEFGRIAGRYRELFGELPSETLARRRRRILAQTA</sequence>
<keyword evidence="2" id="KW-0238">DNA-binding</keyword>
<reference evidence="5 6" key="1">
    <citation type="submission" date="2017-08" db="EMBL/GenBank/DDBJ databases">
        <title>Infants hospitalized years apart are colonized by the same room-sourced microbial strains.</title>
        <authorList>
            <person name="Brooks B."/>
            <person name="Olm M.R."/>
            <person name="Firek B.A."/>
            <person name="Baker R."/>
            <person name="Thomas B.C."/>
            <person name="Morowitz M.J."/>
            <person name="Banfield J.F."/>
        </authorList>
    </citation>
    <scope>NUCLEOTIDE SEQUENCE [LARGE SCALE GENOMIC DNA]</scope>
    <source>
        <strain evidence="5">S2_005_002_R2_34</strain>
    </source>
</reference>
<dbReference type="SMART" id="SM00342">
    <property type="entry name" value="HTH_ARAC"/>
    <property type="match status" value="1"/>
</dbReference>
<accession>A0A2W5MYH5</accession>
<dbReference type="PROSITE" id="PS01124">
    <property type="entry name" value="HTH_ARAC_FAMILY_2"/>
    <property type="match status" value="1"/>
</dbReference>
<proteinExistence type="predicted"/>
<dbReference type="GO" id="GO:0003700">
    <property type="term" value="F:DNA-binding transcription factor activity"/>
    <property type="evidence" value="ECO:0007669"/>
    <property type="project" value="InterPro"/>
</dbReference>
<gene>
    <name evidence="5" type="ORF">DI556_20915</name>
</gene>
<dbReference type="Gene3D" id="1.10.10.60">
    <property type="entry name" value="Homeodomain-like"/>
    <property type="match status" value="1"/>
</dbReference>
<evidence type="ECO:0000259" key="4">
    <source>
        <dbReference type="PROSITE" id="PS01124"/>
    </source>
</evidence>
<protein>
    <submittedName>
        <fullName evidence="5">Ethanolamine operon regulator</fullName>
    </submittedName>
</protein>
<evidence type="ECO:0000313" key="6">
    <source>
        <dbReference type="Proteomes" id="UP000249185"/>
    </source>
</evidence>
<dbReference type="InterPro" id="IPR018060">
    <property type="entry name" value="HTH_AraC"/>
</dbReference>
<organism evidence="5 6">
    <name type="scientific">Rhodovulum sulfidophilum</name>
    <name type="common">Rhodobacter sulfidophilus</name>
    <dbReference type="NCBI Taxonomy" id="35806"/>
    <lineage>
        <taxon>Bacteria</taxon>
        <taxon>Pseudomonadati</taxon>
        <taxon>Pseudomonadota</taxon>
        <taxon>Alphaproteobacteria</taxon>
        <taxon>Rhodobacterales</taxon>
        <taxon>Paracoccaceae</taxon>
        <taxon>Rhodovulum</taxon>
    </lineage>
</organism>
<dbReference type="InterPro" id="IPR050204">
    <property type="entry name" value="AraC_XylS_family_regulators"/>
</dbReference>
<dbReference type="GO" id="GO:0043565">
    <property type="term" value="F:sequence-specific DNA binding"/>
    <property type="evidence" value="ECO:0007669"/>
    <property type="project" value="InterPro"/>
</dbReference>